<comment type="similarity">
    <text evidence="2">Belongs to the SPARC family.</text>
</comment>
<evidence type="ECO:0000256" key="1">
    <source>
        <dbReference type="ARBA" id="ARBA00004498"/>
    </source>
</evidence>
<sequence>MRSLLAIGLIGLLFVAGLDAAKKAKKGNDWDELESLLEDIDEDKKTVKTQPKEKEPHVKRPRPNQEKKVPEKSPCEDHVCGWGKECVVDKKGEPTCECIAKCPELDGDPMDKVCANNNETFVSLCDLYRERCLCKKKSSDCEKHSHAKVHLEYLGECKQLEECTTEHMAQFPERMSDWLFQVMRELKKRRELHKLEWEELLQEAEADDDKKHVYPVIWKFCDLDVKPHDKEVSHHELIPITAPVIPMESCIKPFLEGCDTDNNGAISIKEWGKCLGLKDGEIQERC</sequence>
<gene>
    <name evidence="13" type="ORF">MSPICULIGERA_LOCUS10937</name>
    <name evidence="12" type="ORF">MSPICULIGERA_LOCUS7692</name>
</gene>
<keyword evidence="5 10" id="KW-0732">Signal</keyword>
<dbReference type="PROSITE" id="PS00612">
    <property type="entry name" value="OSTEONECTIN_1"/>
    <property type="match status" value="1"/>
</dbReference>
<feature type="region of interest" description="Disordered" evidence="9">
    <location>
        <begin position="41"/>
        <end position="73"/>
    </location>
</feature>
<reference evidence="12" key="1">
    <citation type="submission" date="2023-06" db="EMBL/GenBank/DDBJ databases">
        <authorList>
            <person name="Delattre M."/>
        </authorList>
    </citation>
    <scope>NUCLEOTIDE SEQUENCE</scope>
    <source>
        <strain evidence="12">AF72</strain>
    </source>
</reference>
<dbReference type="InterPro" id="IPR011992">
    <property type="entry name" value="EF-hand-dom_pair"/>
</dbReference>
<dbReference type="GO" id="GO:0005518">
    <property type="term" value="F:collagen binding"/>
    <property type="evidence" value="ECO:0007669"/>
    <property type="project" value="TreeGrafter"/>
</dbReference>
<evidence type="ECO:0000256" key="8">
    <source>
        <dbReference type="ARBA" id="ARBA00023180"/>
    </source>
</evidence>
<dbReference type="SUPFAM" id="SSF100895">
    <property type="entry name" value="Kazal-type serine protease inhibitors"/>
    <property type="match status" value="1"/>
</dbReference>
<dbReference type="InterPro" id="IPR001999">
    <property type="entry name" value="Osteonectin_CS"/>
</dbReference>
<dbReference type="InterPro" id="IPR015369">
    <property type="entry name" value="Follistatin/Osteonectin_EGF"/>
</dbReference>
<dbReference type="EMBL" id="CATQJA010001973">
    <property type="protein sequence ID" value="CAJ0569203.1"/>
    <property type="molecule type" value="Genomic_DNA"/>
</dbReference>
<organism evidence="12 14">
    <name type="scientific">Mesorhabditis spiculigera</name>
    <dbReference type="NCBI Taxonomy" id="96644"/>
    <lineage>
        <taxon>Eukaryota</taxon>
        <taxon>Metazoa</taxon>
        <taxon>Ecdysozoa</taxon>
        <taxon>Nematoda</taxon>
        <taxon>Chromadorea</taxon>
        <taxon>Rhabditida</taxon>
        <taxon>Rhabditina</taxon>
        <taxon>Rhabditomorpha</taxon>
        <taxon>Rhabditoidea</taxon>
        <taxon>Rhabditidae</taxon>
        <taxon>Mesorhabditinae</taxon>
        <taxon>Mesorhabditis</taxon>
    </lineage>
</organism>
<dbReference type="CDD" id="cd16231">
    <property type="entry name" value="EFh_SPARC_like"/>
    <property type="match status" value="1"/>
</dbReference>
<feature type="signal peptide" evidence="10">
    <location>
        <begin position="1"/>
        <end position="20"/>
    </location>
</feature>
<dbReference type="FunFam" id="1.10.238.10:FF:000234">
    <property type="entry name" value="Protein BM-40"/>
    <property type="match status" value="1"/>
</dbReference>
<dbReference type="Gene3D" id="3.30.60.30">
    <property type="match status" value="1"/>
</dbReference>
<dbReference type="Pfam" id="PF09289">
    <property type="entry name" value="FOLN"/>
    <property type="match status" value="1"/>
</dbReference>
<keyword evidence="3" id="KW-0964">Secreted</keyword>
<keyword evidence="4" id="KW-0272">Extracellular matrix</keyword>
<dbReference type="SMART" id="SM00274">
    <property type="entry name" value="FOLN"/>
    <property type="match status" value="1"/>
</dbReference>
<dbReference type="GO" id="GO:0005509">
    <property type="term" value="F:calcium ion binding"/>
    <property type="evidence" value="ECO:0007669"/>
    <property type="project" value="InterPro"/>
</dbReference>
<dbReference type="PANTHER" id="PTHR13866">
    <property type="entry name" value="SPARC OSTEONECTIN"/>
    <property type="match status" value="1"/>
</dbReference>
<dbReference type="Proteomes" id="UP001177023">
    <property type="component" value="Unassembled WGS sequence"/>
</dbReference>
<evidence type="ECO:0000256" key="7">
    <source>
        <dbReference type="ARBA" id="ARBA00023157"/>
    </source>
</evidence>
<accession>A0AA36CI29</accession>
<evidence type="ECO:0000313" key="14">
    <source>
        <dbReference type="Proteomes" id="UP001177023"/>
    </source>
</evidence>
<dbReference type="Pfam" id="PF10591">
    <property type="entry name" value="SPARC_Ca_bdg"/>
    <property type="match status" value="1"/>
</dbReference>
<dbReference type="PROSITE" id="PS00613">
    <property type="entry name" value="OSTEONECTIN_2"/>
    <property type="match status" value="1"/>
</dbReference>
<evidence type="ECO:0000256" key="5">
    <source>
        <dbReference type="ARBA" id="ARBA00022729"/>
    </source>
</evidence>
<dbReference type="InterPro" id="IPR018247">
    <property type="entry name" value="EF_Hand_1_Ca_BS"/>
</dbReference>
<dbReference type="GO" id="GO:0050840">
    <property type="term" value="F:extracellular matrix binding"/>
    <property type="evidence" value="ECO:0007669"/>
    <property type="project" value="TreeGrafter"/>
</dbReference>
<evidence type="ECO:0000313" key="12">
    <source>
        <dbReference type="EMBL" id="CAJ0569203.1"/>
    </source>
</evidence>
<feature type="non-terminal residue" evidence="12">
    <location>
        <position position="286"/>
    </location>
</feature>
<protein>
    <recommendedName>
        <fullName evidence="11">Follistatin-like domain-containing protein</fullName>
    </recommendedName>
</protein>
<comment type="subcellular location">
    <subcellularLocation>
        <location evidence="1">Secreted</location>
        <location evidence="1">Extracellular space</location>
        <location evidence="1">Extracellular matrix</location>
    </subcellularLocation>
</comment>
<dbReference type="SUPFAM" id="SSF47473">
    <property type="entry name" value="EF-hand"/>
    <property type="match status" value="1"/>
</dbReference>
<keyword evidence="8" id="KW-0325">Glycoprotein</keyword>
<comment type="caution">
    <text evidence="12">The sequence shown here is derived from an EMBL/GenBank/DDBJ whole genome shotgun (WGS) entry which is preliminary data.</text>
</comment>
<dbReference type="InterPro" id="IPR019577">
    <property type="entry name" value="SPARC/Testican_Ca-bd-dom"/>
</dbReference>
<evidence type="ECO:0000256" key="4">
    <source>
        <dbReference type="ARBA" id="ARBA00022530"/>
    </source>
</evidence>
<dbReference type="InterPro" id="IPR002350">
    <property type="entry name" value="Kazal_dom"/>
</dbReference>
<dbReference type="Pfam" id="PF07648">
    <property type="entry name" value="Kazal_2"/>
    <property type="match status" value="1"/>
</dbReference>
<feature type="chain" id="PRO_5041588878" description="Follistatin-like domain-containing protein" evidence="10">
    <location>
        <begin position="21"/>
        <end position="286"/>
    </location>
</feature>
<evidence type="ECO:0000256" key="2">
    <source>
        <dbReference type="ARBA" id="ARBA00006404"/>
    </source>
</evidence>
<feature type="domain" description="Follistatin-like" evidence="11">
    <location>
        <begin position="74"/>
        <end position="97"/>
    </location>
</feature>
<dbReference type="GO" id="GO:0005615">
    <property type="term" value="C:extracellular space"/>
    <property type="evidence" value="ECO:0007669"/>
    <property type="project" value="InterPro"/>
</dbReference>
<dbReference type="PANTHER" id="PTHR13866:SF14">
    <property type="entry name" value="BM-40"/>
    <property type="match status" value="1"/>
</dbReference>
<dbReference type="InterPro" id="IPR003645">
    <property type="entry name" value="Fol_N"/>
</dbReference>
<keyword evidence="6" id="KW-0106">Calcium</keyword>
<dbReference type="AlphaFoldDB" id="A0AA36CI29"/>
<evidence type="ECO:0000256" key="6">
    <source>
        <dbReference type="ARBA" id="ARBA00022837"/>
    </source>
</evidence>
<evidence type="ECO:0000256" key="3">
    <source>
        <dbReference type="ARBA" id="ARBA00022525"/>
    </source>
</evidence>
<evidence type="ECO:0000256" key="9">
    <source>
        <dbReference type="SAM" id="MobiDB-lite"/>
    </source>
</evidence>
<proteinExistence type="inferred from homology"/>
<dbReference type="Gene3D" id="1.10.238.10">
    <property type="entry name" value="EF-hand"/>
    <property type="match status" value="1"/>
</dbReference>
<feature type="compositionally biased region" description="Basic and acidic residues" evidence="9">
    <location>
        <begin position="42"/>
        <end position="73"/>
    </location>
</feature>
<dbReference type="InterPro" id="IPR036058">
    <property type="entry name" value="Kazal_dom_sf"/>
</dbReference>
<evidence type="ECO:0000259" key="11">
    <source>
        <dbReference type="SMART" id="SM00274"/>
    </source>
</evidence>
<evidence type="ECO:0000313" key="13">
    <source>
        <dbReference type="EMBL" id="CAJ0572553.1"/>
    </source>
</evidence>
<name>A0AA36CI29_9BILA</name>
<evidence type="ECO:0000256" key="10">
    <source>
        <dbReference type="SAM" id="SignalP"/>
    </source>
</evidence>
<dbReference type="EMBL" id="CATQJA010002600">
    <property type="protein sequence ID" value="CAJ0572553.1"/>
    <property type="molecule type" value="Genomic_DNA"/>
</dbReference>
<keyword evidence="14" id="KW-1185">Reference proteome</keyword>
<dbReference type="PROSITE" id="PS00018">
    <property type="entry name" value="EF_HAND_1"/>
    <property type="match status" value="1"/>
</dbReference>
<keyword evidence="7" id="KW-1015">Disulfide bond</keyword>